<reference evidence="8 9" key="1">
    <citation type="submission" date="2023-12" db="EMBL/GenBank/DDBJ databases">
        <title>Chromobacterium sp. strain TRC.1.1.SA producing antimicrobial pigment.</title>
        <authorList>
            <person name="Verma N."/>
            <person name="Choksket S."/>
            <person name="Pinnaka A.K."/>
            <person name="Korpole S."/>
        </authorList>
    </citation>
    <scope>NUCLEOTIDE SEQUENCE [LARGE SCALE GENOMIC DNA]</scope>
    <source>
        <strain evidence="8 9">TRC1.1.SA</strain>
    </source>
</reference>
<dbReference type="GeneID" id="97480340"/>
<gene>
    <name evidence="8" type="ORF">VA599_07965</name>
</gene>
<feature type="transmembrane region" description="Helical" evidence="6">
    <location>
        <begin position="133"/>
        <end position="150"/>
    </location>
</feature>
<evidence type="ECO:0000256" key="5">
    <source>
        <dbReference type="ARBA" id="ARBA00023136"/>
    </source>
</evidence>
<evidence type="ECO:0000256" key="2">
    <source>
        <dbReference type="ARBA" id="ARBA00022475"/>
    </source>
</evidence>
<comment type="caution">
    <text evidence="8">The sequence shown here is derived from an EMBL/GenBank/DDBJ whole genome shotgun (WGS) entry which is preliminary data.</text>
</comment>
<evidence type="ECO:0000259" key="7">
    <source>
        <dbReference type="Pfam" id="PF01895"/>
    </source>
</evidence>
<dbReference type="InterPro" id="IPR038078">
    <property type="entry name" value="PhoU-like_sf"/>
</dbReference>
<dbReference type="InterPro" id="IPR026022">
    <property type="entry name" value="PhoU_dom"/>
</dbReference>
<dbReference type="Proteomes" id="UP001405405">
    <property type="component" value="Unassembled WGS sequence"/>
</dbReference>
<evidence type="ECO:0000256" key="6">
    <source>
        <dbReference type="SAM" id="Phobius"/>
    </source>
</evidence>
<keyword evidence="9" id="KW-1185">Reference proteome</keyword>
<feature type="transmembrane region" description="Helical" evidence="6">
    <location>
        <begin position="205"/>
        <end position="224"/>
    </location>
</feature>
<feature type="domain" description="PhoU" evidence="7">
    <location>
        <begin position="341"/>
        <end position="419"/>
    </location>
</feature>
<dbReference type="PANTHER" id="PTHR10010">
    <property type="entry name" value="SOLUTE CARRIER FAMILY 34 SODIUM PHOSPHATE , MEMBER 2-RELATED"/>
    <property type="match status" value="1"/>
</dbReference>
<proteinExistence type="predicted"/>
<dbReference type="PANTHER" id="PTHR10010:SF46">
    <property type="entry name" value="SODIUM-DEPENDENT PHOSPHATE TRANSPORT PROTEIN 2B"/>
    <property type="match status" value="1"/>
</dbReference>
<dbReference type="Gene3D" id="1.20.58.220">
    <property type="entry name" value="Phosphate transport system protein phou homolog 2, domain 2"/>
    <property type="match status" value="1"/>
</dbReference>
<dbReference type="RefSeq" id="WP_231177077.1">
    <property type="nucleotide sequence ID" value="NZ_JAYFSJ010000004.1"/>
</dbReference>
<organism evidence="8 9">
    <name type="scientific">Chromobacterium indicum</name>
    <dbReference type="NCBI Taxonomy" id="3110228"/>
    <lineage>
        <taxon>Bacteria</taxon>
        <taxon>Pseudomonadati</taxon>
        <taxon>Pseudomonadota</taxon>
        <taxon>Betaproteobacteria</taxon>
        <taxon>Neisseriales</taxon>
        <taxon>Chromobacteriaceae</taxon>
        <taxon>Chromobacterium</taxon>
    </lineage>
</organism>
<dbReference type="EMBL" id="JAYFSJ010000004">
    <property type="protein sequence ID" value="MEN7430678.1"/>
    <property type="molecule type" value="Genomic_DNA"/>
</dbReference>
<evidence type="ECO:0000313" key="8">
    <source>
        <dbReference type="EMBL" id="MEN7430678.1"/>
    </source>
</evidence>
<accession>A0ABV0CIQ2</accession>
<evidence type="ECO:0000256" key="1">
    <source>
        <dbReference type="ARBA" id="ARBA00004651"/>
    </source>
</evidence>
<evidence type="ECO:0000256" key="3">
    <source>
        <dbReference type="ARBA" id="ARBA00022692"/>
    </source>
</evidence>
<protein>
    <submittedName>
        <fullName evidence="8">Na/Pi cotransporter family protein</fullName>
    </submittedName>
</protein>
<dbReference type="SUPFAM" id="SSF109755">
    <property type="entry name" value="PhoU-like"/>
    <property type="match status" value="1"/>
</dbReference>
<dbReference type="InterPro" id="IPR003841">
    <property type="entry name" value="Na/Pi_transpt"/>
</dbReference>
<feature type="transmembrane region" description="Helical" evidence="6">
    <location>
        <begin position="97"/>
        <end position="121"/>
    </location>
</feature>
<keyword evidence="3 6" id="KW-0812">Transmembrane</keyword>
<comment type="subcellular location">
    <subcellularLocation>
        <location evidence="1">Cell membrane</location>
        <topology evidence="1">Multi-pass membrane protein</topology>
    </subcellularLocation>
</comment>
<keyword evidence="5 6" id="KW-0472">Membrane</keyword>
<dbReference type="NCBIfam" id="NF037997">
    <property type="entry name" value="Na_Pi_symport"/>
    <property type="match status" value="1"/>
</dbReference>
<name>A0ABV0CIQ2_9NEIS</name>
<dbReference type="Pfam" id="PF02690">
    <property type="entry name" value="Na_Pi_cotrans"/>
    <property type="match status" value="2"/>
</dbReference>
<feature type="transmembrane region" description="Helical" evidence="6">
    <location>
        <begin position="49"/>
        <end position="77"/>
    </location>
</feature>
<feature type="transmembrane region" description="Helical" evidence="6">
    <location>
        <begin position="177"/>
        <end position="198"/>
    </location>
</feature>
<dbReference type="Pfam" id="PF01895">
    <property type="entry name" value="PhoU"/>
    <property type="match status" value="1"/>
</dbReference>
<keyword evidence="2" id="KW-1003">Cell membrane</keyword>
<feature type="transmembrane region" description="Helical" evidence="6">
    <location>
        <begin position="6"/>
        <end position="28"/>
    </location>
</feature>
<dbReference type="InterPro" id="IPR004633">
    <property type="entry name" value="NaPi_cotrn-rel/YqeW-like"/>
</dbReference>
<evidence type="ECO:0000313" key="9">
    <source>
        <dbReference type="Proteomes" id="UP001405405"/>
    </source>
</evidence>
<sequence length="548" mass="59547">MATQILIDLFGEVALLMWGIHMVHTGILRAFGSQIRQFLGKSLRTPLRAFLSGLGITTLLQSSTATALMLGSFAAGGMVDLAPSLAVMLGANVGTTLIVQALSFNITLAFPILILAGVTAFRRSARTRTRDMGRVGIGLGLMLLALHLILETVQPIEASRTLRLLLENITSDPTLNLLLAALFSLAAHSSVASMLFIMSLAGAGVLSPTITVAMVLGANLGSALNPVLEGNRNDPAQLRMPVGNLVNRLAGCLLALPFLDDIQRAILSVDPDPGRLAAHFHLLFNLAMSMLFIGALPRLSRWLVTWLPAHASPDEPSQPMYLDPAMLGTPTLALTNAAREVLRMADVLTLMLRQSQAAFREVDRNRVSQIRAMDDQLSQLHGAIQRYLAALSPYSLDDEELRRIGEILNFASVLQHISEMVDRNLMACANRLVKQQLALSEEELSDIDEVLGRLLGHLHLAVTILMFGDASSAHQLLKEKARLREMELNAAERQFNQIRAGSTSDLAAGNLYLETLRVLKRIDSYLTGTAYPLLEQRGELPADRLATS</sequence>
<evidence type="ECO:0000256" key="4">
    <source>
        <dbReference type="ARBA" id="ARBA00022989"/>
    </source>
</evidence>
<keyword evidence="4 6" id="KW-1133">Transmembrane helix</keyword>
<dbReference type="NCBIfam" id="TIGR00704">
    <property type="entry name" value="NaPi_cotrn_rel"/>
    <property type="match status" value="1"/>
</dbReference>